<evidence type="ECO:0000313" key="1">
    <source>
        <dbReference type="EMBL" id="KJV63154.1"/>
    </source>
</evidence>
<accession>A0A0F3N8B5</accession>
<gene>
    <name evidence="1" type="ORF">EPHNCH_1171</name>
</gene>
<dbReference type="PATRIC" id="fig|1359161.3.peg.1322"/>
<name>A0A0F3N8B5_ANAPH</name>
<dbReference type="Proteomes" id="UP000033754">
    <property type="component" value="Unassembled WGS sequence"/>
</dbReference>
<reference evidence="1 2" key="1">
    <citation type="submission" date="2015-01" db="EMBL/GenBank/DDBJ databases">
        <title>Genome Sequencing of Rickettsiales.</title>
        <authorList>
            <person name="Daugherty S.C."/>
            <person name="Su Q."/>
            <person name="Abolude K."/>
            <person name="Beier-Sexton M."/>
            <person name="Carlyon J.A."/>
            <person name="Carter R."/>
            <person name="Day N.P."/>
            <person name="Dumler S.J."/>
            <person name="Dyachenko V."/>
            <person name="Godinez A."/>
            <person name="Kurtti T.J."/>
            <person name="Lichay M."/>
            <person name="Mullins K.E."/>
            <person name="Ott S."/>
            <person name="Pappas-Brown V."/>
            <person name="Paris D.H."/>
            <person name="Patel P."/>
            <person name="Richards A.L."/>
            <person name="Sadzewicz L."/>
            <person name="Sears K."/>
            <person name="Seidman D."/>
            <person name="Sengamalay N."/>
            <person name="Stenos J."/>
            <person name="Tallon L.J."/>
            <person name="Vincent G."/>
            <person name="Fraser C.M."/>
            <person name="Munderloh U."/>
            <person name="Dunning-Hotopp J.C."/>
        </authorList>
    </citation>
    <scope>NUCLEOTIDE SEQUENCE [LARGE SCALE GENOMIC DNA]</scope>
    <source>
        <strain evidence="1 2">NCH-1</strain>
    </source>
</reference>
<organism evidence="1 2">
    <name type="scientific">Anaplasma phagocytophilum str. NCH-1</name>
    <dbReference type="NCBI Taxonomy" id="1359161"/>
    <lineage>
        <taxon>Bacteria</taxon>
        <taxon>Pseudomonadati</taxon>
        <taxon>Pseudomonadota</taxon>
        <taxon>Alphaproteobacteria</taxon>
        <taxon>Rickettsiales</taxon>
        <taxon>Anaplasmataceae</taxon>
        <taxon>Anaplasma</taxon>
        <taxon>phagocytophilum group</taxon>
    </lineage>
</organism>
<protein>
    <submittedName>
        <fullName evidence="1">Uncharacterized protein</fullName>
    </submittedName>
</protein>
<dbReference type="EMBL" id="LANT01000008">
    <property type="protein sequence ID" value="KJV63154.1"/>
    <property type="molecule type" value="Genomic_DNA"/>
</dbReference>
<evidence type="ECO:0000313" key="2">
    <source>
        <dbReference type="Proteomes" id="UP000033754"/>
    </source>
</evidence>
<comment type="caution">
    <text evidence="1">The sequence shown here is derived from an EMBL/GenBank/DDBJ whole genome shotgun (WGS) entry which is preliminary data.</text>
</comment>
<proteinExistence type="predicted"/>
<sequence length="52" mass="6035">MQGCGIGFFEFWKKSIVARLYAAHVSTKAVVRILERYNIRATREHMPVKLLV</sequence>
<dbReference type="AlphaFoldDB" id="A0A0F3N8B5"/>